<dbReference type="InterPro" id="IPR029058">
    <property type="entry name" value="AB_hydrolase_fold"/>
</dbReference>
<evidence type="ECO:0000256" key="1">
    <source>
        <dbReference type="SAM" id="MobiDB-lite"/>
    </source>
</evidence>
<feature type="compositionally biased region" description="Basic and acidic residues" evidence="1">
    <location>
        <begin position="198"/>
        <end position="219"/>
    </location>
</feature>
<evidence type="ECO:0000313" key="3">
    <source>
        <dbReference type="Proteomes" id="UP000756921"/>
    </source>
</evidence>
<dbReference type="PANTHER" id="PTHR42103:SF2">
    <property type="entry name" value="AB HYDROLASE-1 DOMAIN-CONTAINING PROTEIN"/>
    <property type="match status" value="1"/>
</dbReference>
<dbReference type="OrthoDB" id="10260961at2759"/>
<name>A0A9P6GHB0_9PLEO</name>
<dbReference type="SUPFAM" id="SSF53474">
    <property type="entry name" value="alpha/beta-Hydrolases"/>
    <property type="match status" value="1"/>
</dbReference>
<proteinExistence type="predicted"/>
<dbReference type="PANTHER" id="PTHR42103">
    <property type="entry name" value="ALPHA/BETA-HYDROLASES SUPERFAMILY PROTEIN"/>
    <property type="match status" value="1"/>
</dbReference>
<dbReference type="EMBL" id="WJXW01000006">
    <property type="protein sequence ID" value="KAF9735651.1"/>
    <property type="molecule type" value="Genomic_DNA"/>
</dbReference>
<organism evidence="2 3">
    <name type="scientific">Paraphaeosphaeria minitans</name>
    <dbReference type="NCBI Taxonomy" id="565426"/>
    <lineage>
        <taxon>Eukaryota</taxon>
        <taxon>Fungi</taxon>
        <taxon>Dikarya</taxon>
        <taxon>Ascomycota</taxon>
        <taxon>Pezizomycotina</taxon>
        <taxon>Dothideomycetes</taxon>
        <taxon>Pleosporomycetidae</taxon>
        <taxon>Pleosporales</taxon>
        <taxon>Massarineae</taxon>
        <taxon>Didymosphaeriaceae</taxon>
        <taxon>Paraphaeosphaeria</taxon>
    </lineage>
</organism>
<sequence length="414" mass="44776">MLAEPRWSCTIPSLHDDTPLDVRIYHPWILHKRDGGGGGGGGEMWWTRRRGVVVAHPYAALGGSYDDGVVGVVVEEFLAAGWVVGTFNFRGAHAAKGRTSWSGKPELVDYHSFAAFFIHYISYLRPNPPPDPSPVPQTVATDEPAPVVVLAGYSYGSLIARNLPPLPSLLQPLAAPTPGSAAHEILLTARKLAAQDNREFGDSARDAERRGLTGREHTLSVKMGGEETSPEMRRRSRDTRSSFDAGAGRSDVRSRLRSLSHGHHHHHHRRAKDVANPQPPPTAVETDPGIQLPEIGYLLISPLTPPTATLLAPALARPFWSRSGDADADADAQLKTHATLAVYGAQDAFAGTTKMREWVVRMQRESCARGGFVGVEVGGAGHFWRERGVERALRGALRAWEGRVGGVGGRGGRV</sequence>
<gene>
    <name evidence="2" type="ORF">PMIN01_07056</name>
</gene>
<dbReference type="AlphaFoldDB" id="A0A9P6GHB0"/>
<dbReference type="Gene3D" id="3.40.50.1820">
    <property type="entry name" value="alpha/beta hydrolase"/>
    <property type="match status" value="1"/>
</dbReference>
<feature type="compositionally biased region" description="Basic residues" evidence="1">
    <location>
        <begin position="255"/>
        <end position="271"/>
    </location>
</feature>
<evidence type="ECO:0000313" key="2">
    <source>
        <dbReference type="EMBL" id="KAF9735651.1"/>
    </source>
</evidence>
<comment type="caution">
    <text evidence="2">The sequence shown here is derived from an EMBL/GenBank/DDBJ whole genome shotgun (WGS) entry which is preliminary data.</text>
</comment>
<feature type="compositionally biased region" description="Basic and acidic residues" evidence="1">
    <location>
        <begin position="230"/>
        <end position="241"/>
    </location>
</feature>
<reference evidence="2" key="1">
    <citation type="journal article" date="2020" name="Mol. Plant Microbe Interact.">
        <title>Genome Sequence of the Biocontrol Agent Coniothyrium minitans strain Conio (IMI 134523).</title>
        <authorList>
            <person name="Patel D."/>
            <person name="Shittu T.A."/>
            <person name="Baroncelli R."/>
            <person name="Muthumeenakshi S."/>
            <person name="Osborne T.H."/>
            <person name="Janganan T.K."/>
            <person name="Sreenivasaprasad S."/>
        </authorList>
    </citation>
    <scope>NUCLEOTIDE SEQUENCE</scope>
    <source>
        <strain evidence="2">Conio</strain>
    </source>
</reference>
<feature type="region of interest" description="Disordered" evidence="1">
    <location>
        <begin position="198"/>
        <end position="288"/>
    </location>
</feature>
<accession>A0A9P6GHB0</accession>
<keyword evidence="3" id="KW-1185">Reference proteome</keyword>
<protein>
    <submittedName>
        <fullName evidence="2">Uncharacterized protein</fullName>
    </submittedName>
</protein>
<dbReference type="Proteomes" id="UP000756921">
    <property type="component" value="Unassembled WGS sequence"/>
</dbReference>